<comment type="caution">
    <text evidence="2">The sequence shown here is derived from an EMBL/GenBank/DDBJ whole genome shotgun (WGS) entry which is preliminary data.</text>
</comment>
<feature type="compositionally biased region" description="Polar residues" evidence="1">
    <location>
        <begin position="153"/>
        <end position="169"/>
    </location>
</feature>
<feature type="region of interest" description="Disordered" evidence="1">
    <location>
        <begin position="71"/>
        <end position="112"/>
    </location>
</feature>
<dbReference type="Proteomes" id="UP001152561">
    <property type="component" value="Unassembled WGS sequence"/>
</dbReference>
<dbReference type="EMBL" id="JAJAGQ010000022">
    <property type="protein sequence ID" value="KAJ8528876.1"/>
    <property type="molecule type" value="Genomic_DNA"/>
</dbReference>
<organism evidence="2 3">
    <name type="scientific">Anisodus acutangulus</name>
    <dbReference type="NCBI Taxonomy" id="402998"/>
    <lineage>
        <taxon>Eukaryota</taxon>
        <taxon>Viridiplantae</taxon>
        <taxon>Streptophyta</taxon>
        <taxon>Embryophyta</taxon>
        <taxon>Tracheophyta</taxon>
        <taxon>Spermatophyta</taxon>
        <taxon>Magnoliopsida</taxon>
        <taxon>eudicotyledons</taxon>
        <taxon>Gunneridae</taxon>
        <taxon>Pentapetalae</taxon>
        <taxon>asterids</taxon>
        <taxon>lamiids</taxon>
        <taxon>Solanales</taxon>
        <taxon>Solanaceae</taxon>
        <taxon>Solanoideae</taxon>
        <taxon>Hyoscyameae</taxon>
        <taxon>Anisodus</taxon>
    </lineage>
</organism>
<name>A0A9Q1L7A2_9SOLA</name>
<sequence length="264" mass="29844">MYRLMAPSDGKQMVGASANVGLLVKENQPEEGKLGKLTNANGYETGRNEDPEKREIIKGGIPDKKRVADKENVKKVDTNKTEKEIKEGNKNKNVKNNGEKKQNYGGYHKQNRACNHVVKREEEVEQIEENQKIKASGERAIINKSEAIFIENTPKSPNVSESNVDTSKIQVEKGVQPGDIEQNKGEQTTKRIEENVEVDMLQDKPLQIIYPQDDQGTTDGSNHHFLLEDQVENIEEHSDKASLIEMRDIFEDENMDKNITSISQ</sequence>
<feature type="region of interest" description="Disordered" evidence="1">
    <location>
        <begin position="28"/>
        <end position="54"/>
    </location>
</feature>
<keyword evidence="3" id="KW-1185">Reference proteome</keyword>
<feature type="compositionally biased region" description="Basic and acidic residues" evidence="1">
    <location>
        <begin position="181"/>
        <end position="190"/>
    </location>
</feature>
<feature type="compositionally biased region" description="Basic and acidic residues" evidence="1">
    <location>
        <begin position="71"/>
        <end position="90"/>
    </location>
</feature>
<dbReference type="AlphaFoldDB" id="A0A9Q1L7A2"/>
<evidence type="ECO:0000313" key="3">
    <source>
        <dbReference type="Proteomes" id="UP001152561"/>
    </source>
</evidence>
<evidence type="ECO:0000313" key="2">
    <source>
        <dbReference type="EMBL" id="KAJ8528876.1"/>
    </source>
</evidence>
<accession>A0A9Q1L7A2</accession>
<feature type="region of interest" description="Disordered" evidence="1">
    <location>
        <begin position="153"/>
        <end position="190"/>
    </location>
</feature>
<evidence type="ECO:0000256" key="1">
    <source>
        <dbReference type="SAM" id="MobiDB-lite"/>
    </source>
</evidence>
<gene>
    <name evidence="2" type="ORF">K7X08_030616</name>
</gene>
<reference evidence="3" key="1">
    <citation type="journal article" date="2023" name="Proc. Natl. Acad. Sci. U.S.A.">
        <title>Genomic and structural basis for evolution of tropane alkaloid biosynthesis.</title>
        <authorList>
            <person name="Wanga Y.-J."/>
            <person name="Taina T."/>
            <person name="Yua J.-Y."/>
            <person name="Lia J."/>
            <person name="Xua B."/>
            <person name="Chenc J."/>
            <person name="D'Auriad J.C."/>
            <person name="Huanga J.-P."/>
            <person name="Huanga S.-X."/>
        </authorList>
    </citation>
    <scope>NUCLEOTIDE SEQUENCE [LARGE SCALE GENOMIC DNA]</scope>
    <source>
        <strain evidence="3">cv. KIB-2019</strain>
    </source>
</reference>
<protein>
    <submittedName>
        <fullName evidence="2">Uncharacterized protein</fullName>
    </submittedName>
</protein>
<proteinExistence type="predicted"/>